<name>A0ABX6FIV4_9VIRU</name>
<evidence type="ECO:0000313" key="2">
    <source>
        <dbReference type="Proteomes" id="UP000829839"/>
    </source>
</evidence>
<organism evidence="1 2">
    <name type="scientific">Plasmopara viticola lesion associated ourmia-like virus 36</name>
    <dbReference type="NCBI Taxonomy" id="2686505"/>
    <lineage>
        <taxon>Viruses</taxon>
        <taxon>Riboviria</taxon>
        <taxon>Orthornavirae</taxon>
        <taxon>Lenarviricota</taxon>
        <taxon>Miaviricetes</taxon>
        <taxon>Ourlivirales</taxon>
        <taxon>Botourmiaviridae</taxon>
        <taxon>Magoulivirus</taxon>
        <taxon>Magoulivirus viticolae</taxon>
    </lineage>
</organism>
<dbReference type="Proteomes" id="UP000829839">
    <property type="component" value="Segment"/>
</dbReference>
<protein>
    <submittedName>
        <fullName evidence="1">RNA dependent RNA polymerase</fullName>
    </submittedName>
</protein>
<sequence>MRGKGSARVNRSALRPLARTSCASAKPEQIVLLEAMAQNLGVAYGLDLPVPELVLQDGSLDVKKGKEFSVGLLETADDHLWSGESYRRLGLRDRVSIAASLFLWRKTLPASAPSSEDFIRRISAADEQLPDGYINHVCDVANELFPRGWDRKYMSEVDGAVPTVKSCREMGRGKGGYRSTGPCRESYGRACMGESRISDEDLKVKYMEAQCDGKVRAVTVMSAACQRLKPLHNILYDQISKYPWLLRGEAKPSVFSSFSRVPGEVFVSGDYESASDHLPLSVAEWILRVAFRNSSQIPEEVQADALKFLRCTVIFGDQEVSATRQLMGSLLCFPLLCVQNYMAFRWVFGTSVPVKINGDDIVFRSTRAQYEVWAAFVGRVGLKLSRGKTLVSPSMFSLNSSFFRTYREGRPRLIPVVRCSSLLREKCPYPASIAGSLRRFLLGWRGETRDRLGSWFLRTKGSLIRKSGRSVVAGLRCFVTDAMLKSAGLWTRELWYSNSVPRRFRAVGFVPEEGLRCPVAPDRLLGQSVLPSGWKLQPISKDKRKAAAEREAERPFWDELVENSWGNVYTPRVLERAFWKSLSDTGYERQWVNWRCVKRDPKPIFGSVDLRSRMPSRTLYGDLFRRSYALEKVWKFVGVGEEEDEWEYQYWAEDLSFGPTLELSAYSSPETVRRRAGYERWCSRELLADHFIQ</sequence>
<dbReference type="RefSeq" id="YP_010800231.1">
    <property type="nucleotide sequence ID" value="NC_076766.1"/>
</dbReference>
<reference evidence="1 2" key="1">
    <citation type="journal article" date="2020" name="Virus Evol.">
        <title>Analysis of the virome associated to grapevine downy mildew lesions reveals new mycovirus lineages.</title>
        <authorList>
            <person name="Chiapello M."/>
            <person name="Rodriguez-Romero J."/>
            <person name="Ayllon M.A."/>
            <person name="Turina M."/>
        </authorList>
    </citation>
    <scope>NUCLEOTIDE SEQUENCE [LARGE SCALE GENOMIC DNA]</scope>
    <source>
        <strain evidence="1">DMG-B_Contig4</strain>
    </source>
</reference>
<evidence type="ECO:0000313" key="1">
    <source>
        <dbReference type="EMBL" id="QGY72566.1"/>
    </source>
</evidence>
<accession>A0ABX6FIV4</accession>
<keyword evidence="2" id="KW-1185">Reference proteome</keyword>
<proteinExistence type="predicted"/>
<dbReference type="EMBL" id="MN532623">
    <property type="protein sequence ID" value="QGY72566.1"/>
    <property type="molecule type" value="Genomic_RNA"/>
</dbReference>
<dbReference type="GeneID" id="80538735"/>